<proteinExistence type="predicted"/>
<organism evidence="2 3">
    <name type="scientific">Tranquillimonas alkanivorans</name>
    <dbReference type="NCBI Taxonomy" id="441119"/>
    <lineage>
        <taxon>Bacteria</taxon>
        <taxon>Pseudomonadati</taxon>
        <taxon>Pseudomonadota</taxon>
        <taxon>Alphaproteobacteria</taxon>
        <taxon>Rhodobacterales</taxon>
        <taxon>Roseobacteraceae</taxon>
        <taxon>Tranquillimonas</taxon>
    </lineage>
</organism>
<feature type="signal peptide" evidence="1">
    <location>
        <begin position="1"/>
        <end position="18"/>
    </location>
</feature>
<feature type="chain" id="PRO_5011447858" evidence="1">
    <location>
        <begin position="19"/>
        <end position="163"/>
    </location>
</feature>
<protein>
    <submittedName>
        <fullName evidence="2">Uncharacterized protein</fullName>
    </submittedName>
</protein>
<keyword evidence="1" id="KW-0732">Signal</keyword>
<dbReference type="RefSeq" id="WP_093420222.1">
    <property type="nucleotide sequence ID" value="NZ_FOXA01000005.1"/>
</dbReference>
<evidence type="ECO:0000313" key="2">
    <source>
        <dbReference type="EMBL" id="SFP32608.1"/>
    </source>
</evidence>
<dbReference type="AlphaFoldDB" id="A0A1I5PET8"/>
<dbReference type="OrthoDB" id="9851755at2"/>
<reference evidence="2 3" key="1">
    <citation type="submission" date="2016-10" db="EMBL/GenBank/DDBJ databases">
        <authorList>
            <person name="de Groot N.N."/>
        </authorList>
    </citation>
    <scope>NUCLEOTIDE SEQUENCE [LARGE SCALE GENOMIC DNA]</scope>
    <source>
        <strain evidence="2 3">DSM 19547</strain>
    </source>
</reference>
<dbReference type="STRING" id="441119.SAMN04488047_10573"/>
<keyword evidence="3" id="KW-1185">Reference proteome</keyword>
<accession>A0A1I5PET8</accession>
<dbReference type="Proteomes" id="UP000199356">
    <property type="component" value="Unassembled WGS sequence"/>
</dbReference>
<gene>
    <name evidence="2" type="ORF">SAMN04488047_10573</name>
</gene>
<dbReference type="EMBL" id="FOXA01000005">
    <property type="protein sequence ID" value="SFP32608.1"/>
    <property type="molecule type" value="Genomic_DNA"/>
</dbReference>
<name>A0A1I5PET8_9RHOB</name>
<evidence type="ECO:0000256" key="1">
    <source>
        <dbReference type="SAM" id="SignalP"/>
    </source>
</evidence>
<sequence length="163" mass="17537">MRTLAVLPLLALAAPAAAQETVSPEALAAYAAEVCVQRTPGPGDIETGEMELVERGDELATFAHPSGLVMALTSRPEFFSCEIEVPEATEGYFDALMQAFAPRLQEVINADDHEQVEDGMVWEGYTETGALITTELQYHEGGRITLTSSTQTTQAPPAPRDLN</sequence>
<evidence type="ECO:0000313" key="3">
    <source>
        <dbReference type="Proteomes" id="UP000199356"/>
    </source>
</evidence>